<keyword evidence="2" id="KW-0057">Aromatic amino acid biosynthesis</keyword>
<dbReference type="GO" id="GO:0009073">
    <property type="term" value="P:aromatic amino acid family biosynthetic process"/>
    <property type="evidence" value="ECO:0007669"/>
    <property type="project" value="UniProtKB-KW"/>
</dbReference>
<evidence type="ECO:0000313" key="4">
    <source>
        <dbReference type="EMBL" id="RLP77060.1"/>
    </source>
</evidence>
<dbReference type="SUPFAM" id="SSF53223">
    <property type="entry name" value="Aminoacid dehydrogenase-like, N-terminal domain"/>
    <property type="match status" value="1"/>
</dbReference>
<evidence type="ECO:0000259" key="3">
    <source>
        <dbReference type="Pfam" id="PF08501"/>
    </source>
</evidence>
<organism evidence="4 5">
    <name type="scientific">Mycetocola tolaasinivorans</name>
    <dbReference type="NCBI Taxonomy" id="76635"/>
    <lineage>
        <taxon>Bacteria</taxon>
        <taxon>Bacillati</taxon>
        <taxon>Actinomycetota</taxon>
        <taxon>Actinomycetes</taxon>
        <taxon>Micrococcales</taxon>
        <taxon>Microbacteriaceae</taxon>
        <taxon>Mycetocola</taxon>
    </lineage>
</organism>
<dbReference type="CDD" id="cd01065">
    <property type="entry name" value="NAD_bind_Shikimate_DH"/>
    <property type="match status" value="1"/>
</dbReference>
<evidence type="ECO:0000256" key="2">
    <source>
        <dbReference type="ARBA" id="ARBA00023141"/>
    </source>
</evidence>
<dbReference type="Gene3D" id="3.40.50.720">
    <property type="entry name" value="NAD(P)-binding Rossmann-like Domain"/>
    <property type="match status" value="1"/>
</dbReference>
<accession>A0A3L7AB68</accession>
<dbReference type="OrthoDB" id="9776868at2"/>
<dbReference type="InterPro" id="IPR046346">
    <property type="entry name" value="Aminoacid_DH-like_N_sf"/>
</dbReference>
<dbReference type="PANTHER" id="PTHR21089">
    <property type="entry name" value="SHIKIMATE DEHYDROGENASE"/>
    <property type="match status" value="1"/>
</dbReference>
<dbReference type="Proteomes" id="UP000272503">
    <property type="component" value="Unassembled WGS sequence"/>
</dbReference>
<dbReference type="InterPro" id="IPR013708">
    <property type="entry name" value="Shikimate_DH-bd_N"/>
</dbReference>
<keyword evidence="2" id="KW-0028">Amino-acid biosynthesis</keyword>
<dbReference type="GO" id="GO:0050661">
    <property type="term" value="F:NADP binding"/>
    <property type="evidence" value="ECO:0007669"/>
    <property type="project" value="TreeGrafter"/>
</dbReference>
<comment type="pathway">
    <text evidence="1">Metabolic intermediate biosynthesis; chorismate biosynthesis; chorismate from D-erythrose 4-phosphate and phosphoenolpyruvate: step 4/7.</text>
</comment>
<dbReference type="EMBL" id="RCUX01000003">
    <property type="protein sequence ID" value="RLP77060.1"/>
    <property type="molecule type" value="Genomic_DNA"/>
</dbReference>
<name>A0A3L7AB68_9MICO</name>
<gene>
    <name evidence="4" type="ORF">D9V32_05415</name>
</gene>
<dbReference type="RefSeq" id="WP_121647867.1">
    <property type="nucleotide sequence ID" value="NZ_RCUX01000003.1"/>
</dbReference>
<keyword evidence="5" id="KW-1185">Reference proteome</keyword>
<sequence length="289" mass="30405">MAPVNLAVFGAPIEHSRSPELHRAAYARLGLDDWAYGRREVHEAELAEIVHARDESWRGLSLTMPLKGEAFRLAGVRDDESILTGAVNTLLFLPGEDPRGYNTDIAGIAHAVRGVVGESVLPQGGVDILGAGATAASALVASARLGATHVRVFARTPEKAAHLEPIATHLGIDLTVAGFDAFAASARTNLVISTLPGGAESGIMFPAELRARTVLFDVAYSPWPSALASEWVAEGGIVVSGLEMLVRQALVQVRIFVGHDPALPLPDEPAVLAEMYAAVGLRIPVAPTP</sequence>
<protein>
    <submittedName>
        <fullName evidence="4">Shikimate dehydrogenase</fullName>
    </submittedName>
</protein>
<dbReference type="InterPro" id="IPR036291">
    <property type="entry name" value="NAD(P)-bd_dom_sf"/>
</dbReference>
<dbReference type="GO" id="GO:0005829">
    <property type="term" value="C:cytosol"/>
    <property type="evidence" value="ECO:0007669"/>
    <property type="project" value="TreeGrafter"/>
</dbReference>
<dbReference type="GO" id="GO:0019632">
    <property type="term" value="P:shikimate metabolic process"/>
    <property type="evidence" value="ECO:0007669"/>
    <property type="project" value="TreeGrafter"/>
</dbReference>
<dbReference type="SUPFAM" id="SSF51735">
    <property type="entry name" value="NAD(P)-binding Rossmann-fold domains"/>
    <property type="match status" value="1"/>
</dbReference>
<dbReference type="PANTHER" id="PTHR21089:SF1">
    <property type="entry name" value="BIFUNCTIONAL 3-DEHYDROQUINATE DEHYDRATASE_SHIKIMATE DEHYDROGENASE, CHLOROPLASTIC"/>
    <property type="match status" value="1"/>
</dbReference>
<dbReference type="Gene3D" id="3.40.50.10860">
    <property type="entry name" value="Leucine Dehydrogenase, chain A, domain 1"/>
    <property type="match status" value="1"/>
</dbReference>
<reference evidence="4 5" key="1">
    <citation type="submission" date="2018-10" db="EMBL/GenBank/DDBJ databases">
        <authorList>
            <person name="Li J."/>
        </authorList>
    </citation>
    <scope>NUCLEOTIDE SEQUENCE [LARGE SCALE GENOMIC DNA]</scope>
    <source>
        <strain evidence="4 5">IF 016277</strain>
    </source>
</reference>
<evidence type="ECO:0000313" key="5">
    <source>
        <dbReference type="Proteomes" id="UP000272503"/>
    </source>
</evidence>
<feature type="domain" description="Shikimate dehydrogenase substrate binding N-terminal" evidence="3">
    <location>
        <begin position="8"/>
        <end position="90"/>
    </location>
</feature>
<dbReference type="InterPro" id="IPR022893">
    <property type="entry name" value="Shikimate_DH_fam"/>
</dbReference>
<dbReference type="AlphaFoldDB" id="A0A3L7AB68"/>
<dbReference type="GO" id="GO:0009423">
    <property type="term" value="P:chorismate biosynthetic process"/>
    <property type="evidence" value="ECO:0007669"/>
    <property type="project" value="TreeGrafter"/>
</dbReference>
<dbReference type="Pfam" id="PF08501">
    <property type="entry name" value="Shikimate_dh_N"/>
    <property type="match status" value="1"/>
</dbReference>
<comment type="caution">
    <text evidence="4">The sequence shown here is derived from an EMBL/GenBank/DDBJ whole genome shotgun (WGS) entry which is preliminary data.</text>
</comment>
<evidence type="ECO:0000256" key="1">
    <source>
        <dbReference type="ARBA" id="ARBA00004871"/>
    </source>
</evidence>
<proteinExistence type="predicted"/>
<dbReference type="GO" id="GO:0004764">
    <property type="term" value="F:shikimate 3-dehydrogenase (NADP+) activity"/>
    <property type="evidence" value="ECO:0007669"/>
    <property type="project" value="InterPro"/>
</dbReference>